<dbReference type="Gene3D" id="1.25.40.10">
    <property type="entry name" value="Tetratricopeptide repeat domain"/>
    <property type="match status" value="3"/>
</dbReference>
<dbReference type="SUPFAM" id="SSF48452">
    <property type="entry name" value="TPR-like"/>
    <property type="match status" value="1"/>
</dbReference>
<dbReference type="AlphaFoldDB" id="A0A7W7ZQN9"/>
<feature type="repeat" description="TPR" evidence="1">
    <location>
        <begin position="314"/>
        <end position="347"/>
    </location>
</feature>
<feature type="chain" id="PRO_5031105899" evidence="2">
    <location>
        <begin position="25"/>
        <end position="531"/>
    </location>
</feature>
<proteinExistence type="predicted"/>
<evidence type="ECO:0000313" key="3">
    <source>
        <dbReference type="EMBL" id="MBB5064375.1"/>
    </source>
</evidence>
<dbReference type="GO" id="GO:0045892">
    <property type="term" value="P:negative regulation of DNA-templated transcription"/>
    <property type="evidence" value="ECO:0007669"/>
    <property type="project" value="InterPro"/>
</dbReference>
<dbReference type="Proteomes" id="UP000584867">
    <property type="component" value="Unassembled WGS sequence"/>
</dbReference>
<dbReference type="PANTHER" id="PTHR44749:SF1">
    <property type="entry name" value="TETRATRICOPEPTIDE-LIKE HELICAL DOMAIN-CONTAINING PROTEIN"/>
    <property type="match status" value="1"/>
</dbReference>
<dbReference type="InterPro" id="IPR019734">
    <property type="entry name" value="TPR_rpt"/>
</dbReference>
<accession>A0A7W7ZQN9</accession>
<evidence type="ECO:0000313" key="4">
    <source>
        <dbReference type="Proteomes" id="UP000584867"/>
    </source>
</evidence>
<organism evidence="3 4">
    <name type="scientific">Granulicella mallensis</name>
    <dbReference type="NCBI Taxonomy" id="940614"/>
    <lineage>
        <taxon>Bacteria</taxon>
        <taxon>Pseudomonadati</taxon>
        <taxon>Acidobacteriota</taxon>
        <taxon>Terriglobia</taxon>
        <taxon>Terriglobales</taxon>
        <taxon>Acidobacteriaceae</taxon>
        <taxon>Granulicella</taxon>
    </lineage>
</organism>
<dbReference type="PANTHER" id="PTHR44749">
    <property type="entry name" value="SUPPRESSOR OF RPS4-RLD 1"/>
    <property type="match status" value="1"/>
</dbReference>
<feature type="signal peptide" evidence="2">
    <location>
        <begin position="1"/>
        <end position="24"/>
    </location>
</feature>
<dbReference type="Gene3D" id="3.40.50.10610">
    <property type="entry name" value="ABC-type transport auxiliary lipoprotein component"/>
    <property type="match status" value="1"/>
</dbReference>
<protein>
    <submittedName>
        <fullName evidence="3">Tetratricopeptide (TPR) repeat protein</fullName>
    </submittedName>
</protein>
<feature type="repeat" description="TPR" evidence="1">
    <location>
        <begin position="413"/>
        <end position="446"/>
    </location>
</feature>
<dbReference type="SMART" id="SM00028">
    <property type="entry name" value="TPR"/>
    <property type="match status" value="4"/>
</dbReference>
<gene>
    <name evidence="3" type="ORF">HDF15_002729</name>
</gene>
<dbReference type="EMBL" id="JACHIO010000010">
    <property type="protein sequence ID" value="MBB5064375.1"/>
    <property type="molecule type" value="Genomic_DNA"/>
</dbReference>
<comment type="caution">
    <text evidence="3">The sequence shown here is derived from an EMBL/GenBank/DDBJ whole genome shotgun (WGS) entry which is preliminary data.</text>
</comment>
<keyword evidence="1" id="KW-0802">TPR repeat</keyword>
<dbReference type="InterPro" id="IPR044650">
    <property type="entry name" value="SRFR1-like"/>
</dbReference>
<evidence type="ECO:0000256" key="2">
    <source>
        <dbReference type="SAM" id="SignalP"/>
    </source>
</evidence>
<dbReference type="PROSITE" id="PS50005">
    <property type="entry name" value="TPR"/>
    <property type="match status" value="2"/>
</dbReference>
<dbReference type="InterPro" id="IPR011990">
    <property type="entry name" value="TPR-like_helical_dom_sf"/>
</dbReference>
<dbReference type="Pfam" id="PF13432">
    <property type="entry name" value="TPR_16"/>
    <property type="match status" value="2"/>
</dbReference>
<reference evidence="3 4" key="1">
    <citation type="submission" date="2020-08" db="EMBL/GenBank/DDBJ databases">
        <title>Genomic Encyclopedia of Type Strains, Phase IV (KMG-V): Genome sequencing to study the core and pangenomes of soil and plant-associated prokaryotes.</title>
        <authorList>
            <person name="Whitman W."/>
        </authorList>
    </citation>
    <scope>NUCLEOTIDE SEQUENCE [LARGE SCALE GENOMIC DNA]</scope>
    <source>
        <strain evidence="3 4">X5P3</strain>
    </source>
</reference>
<name>A0A7W7ZQN9_9BACT</name>
<keyword evidence="2" id="KW-0732">Signal</keyword>
<evidence type="ECO:0000256" key="1">
    <source>
        <dbReference type="PROSITE-ProRule" id="PRU00339"/>
    </source>
</evidence>
<dbReference type="Pfam" id="PF14559">
    <property type="entry name" value="TPR_19"/>
    <property type="match status" value="1"/>
</dbReference>
<sequence>MSKPFALILALTAIFASLAAPALAQSQQAGGRVVLVLPFDNRSGNPSLNWVGDSFPDTLSKRLTSAGFLTISHDDRLFAFDHLGLPAGFKPSRATTIKIAQQLDANYVIVGSYNIANDQISIQARVLSVDALSLTAPIEDGAPLNRLFDAENAIAWKVARNIDPHFNVAEGTFIAAPGAVPLSAFENYIRGTNAPAADERIKRLQAAVAIVPDYAAALLALGKEQYTVRNFPAAAATLAKVPHSDRLALEANFYLGLAHFNSANYAAAEQAFAFVATRLPLPEVVNDQAVALSRQGKDGAAFFQRASTADPSDEDYHYNLAIALFRRGDTAGALKEADAALKLKPNDNEAGSLRAHLSLVPAGTKLTDSATNSFSPVERIRRNYSEAGLRQAAFQLDQMRAARMATLPPAQQATEYTQLGRDYLAQGLLPEAEGEFQSALTADPNSAAAHVGLAQVREASGNAAEARDEARKSLKIQPSATAYLVLARLDLADNLLAGCADDVSRALSLEPSNTAAQALRQNLQQRGQSIP</sequence>